<evidence type="ECO:0000313" key="4">
    <source>
        <dbReference type="Proteomes" id="UP000286746"/>
    </source>
</evidence>
<keyword evidence="1" id="KW-0723">Serine/threonine-protein kinase</keyword>
<dbReference type="EMBL" id="BHZD01000001">
    <property type="protein sequence ID" value="GCD42417.1"/>
    <property type="molecule type" value="Genomic_DNA"/>
</dbReference>
<dbReference type="Proteomes" id="UP000286746">
    <property type="component" value="Unassembled WGS sequence"/>
</dbReference>
<dbReference type="AlphaFoldDB" id="A0A401VZD0"/>
<reference evidence="3 4" key="1">
    <citation type="submission" date="2018-11" db="EMBL/GenBank/DDBJ databases">
        <title>Whole genome sequence of Streptomyces paromomycinus NBRC 15454(T).</title>
        <authorList>
            <person name="Komaki H."/>
            <person name="Tamura T."/>
        </authorList>
    </citation>
    <scope>NUCLEOTIDE SEQUENCE [LARGE SCALE GENOMIC DNA]</scope>
    <source>
        <strain evidence="3 4">NBRC 15454</strain>
    </source>
</reference>
<dbReference type="GO" id="GO:0004674">
    <property type="term" value="F:protein serine/threonine kinase activity"/>
    <property type="evidence" value="ECO:0007669"/>
    <property type="project" value="UniProtKB-KW"/>
</dbReference>
<comment type="caution">
    <text evidence="3">The sequence shown here is derived from an EMBL/GenBank/DDBJ whole genome shotgun (WGS) entry which is preliminary data.</text>
</comment>
<gene>
    <name evidence="3" type="ORF">GKJPGBOP_02080</name>
</gene>
<proteinExistence type="predicted"/>
<dbReference type="InterPro" id="IPR050267">
    <property type="entry name" value="Anti-sigma-factor_SerPK"/>
</dbReference>
<dbReference type="RefSeq" id="WP_125053799.1">
    <property type="nucleotide sequence ID" value="NZ_BHZD01000001.1"/>
</dbReference>
<dbReference type="InterPro" id="IPR036890">
    <property type="entry name" value="HATPase_C_sf"/>
</dbReference>
<evidence type="ECO:0000256" key="1">
    <source>
        <dbReference type="ARBA" id="ARBA00022527"/>
    </source>
</evidence>
<keyword evidence="1" id="KW-0808">Transferase</keyword>
<dbReference type="Gene3D" id="3.30.565.10">
    <property type="entry name" value="Histidine kinase-like ATPase, C-terminal domain"/>
    <property type="match status" value="1"/>
</dbReference>
<dbReference type="CDD" id="cd16936">
    <property type="entry name" value="HATPase_RsbW-like"/>
    <property type="match status" value="1"/>
</dbReference>
<accession>A0A401VZD0</accession>
<evidence type="ECO:0000259" key="2">
    <source>
        <dbReference type="Pfam" id="PF13581"/>
    </source>
</evidence>
<keyword evidence="4" id="KW-1185">Reference proteome</keyword>
<protein>
    <submittedName>
        <fullName evidence="3">ATP-binding protein</fullName>
    </submittedName>
</protein>
<dbReference type="InterPro" id="IPR003594">
    <property type="entry name" value="HATPase_dom"/>
</dbReference>
<organism evidence="3 4">
    <name type="scientific">Streptomyces paromomycinus</name>
    <name type="common">Streptomyces rimosus subsp. paromomycinus</name>
    <dbReference type="NCBI Taxonomy" id="92743"/>
    <lineage>
        <taxon>Bacteria</taxon>
        <taxon>Bacillati</taxon>
        <taxon>Actinomycetota</taxon>
        <taxon>Actinomycetes</taxon>
        <taxon>Kitasatosporales</taxon>
        <taxon>Streptomycetaceae</taxon>
        <taxon>Streptomyces</taxon>
    </lineage>
</organism>
<dbReference type="Pfam" id="PF13581">
    <property type="entry name" value="HATPase_c_2"/>
    <property type="match status" value="1"/>
</dbReference>
<sequence>MTSLSEREHSSTANRAIYSQTVPCEPSTAEAGRQLVQSVLGLWQLESLADSAALIVTELMANAVRHTSCQEIRLTVGWPSAARLRIGVLDREPSRLPVCGRAEDDAESGRGLVLIDAVADRWSYDLCGSGRCPWGKEVWAELSAKGEQ</sequence>
<dbReference type="PANTHER" id="PTHR35526:SF3">
    <property type="entry name" value="ANTI-SIGMA-F FACTOR RSBW"/>
    <property type="match status" value="1"/>
</dbReference>
<dbReference type="PANTHER" id="PTHR35526">
    <property type="entry name" value="ANTI-SIGMA-F FACTOR RSBW-RELATED"/>
    <property type="match status" value="1"/>
</dbReference>
<keyword evidence="3" id="KW-0547">Nucleotide-binding</keyword>
<dbReference type="GO" id="GO:0005524">
    <property type="term" value="F:ATP binding"/>
    <property type="evidence" value="ECO:0007669"/>
    <property type="project" value="UniProtKB-KW"/>
</dbReference>
<keyword evidence="1" id="KW-0418">Kinase</keyword>
<name>A0A401VZD0_STREY</name>
<keyword evidence="3" id="KW-0067">ATP-binding</keyword>
<evidence type="ECO:0000313" key="3">
    <source>
        <dbReference type="EMBL" id="GCD42417.1"/>
    </source>
</evidence>
<feature type="domain" description="Histidine kinase/HSP90-like ATPase" evidence="2">
    <location>
        <begin position="25"/>
        <end position="126"/>
    </location>
</feature>